<accession>A0A8S3W5S0</accession>
<dbReference type="AlphaFoldDB" id="A0A8S3W5S0"/>
<reference evidence="2" key="1">
    <citation type="submission" date="2021-04" db="EMBL/GenBank/DDBJ databases">
        <authorList>
            <person name="Tunstrom K."/>
        </authorList>
    </citation>
    <scope>NUCLEOTIDE SEQUENCE</scope>
</reference>
<name>A0A8S3W5S0_PARAO</name>
<dbReference type="EMBL" id="CAJQZP010000167">
    <property type="protein sequence ID" value="CAG4942238.1"/>
    <property type="molecule type" value="Genomic_DNA"/>
</dbReference>
<dbReference type="Proteomes" id="UP000691718">
    <property type="component" value="Unassembled WGS sequence"/>
</dbReference>
<comment type="caution">
    <text evidence="2">The sequence shown here is derived from an EMBL/GenBank/DDBJ whole genome shotgun (WGS) entry which is preliminary data.</text>
</comment>
<evidence type="ECO:0000313" key="3">
    <source>
        <dbReference type="Proteomes" id="UP000691718"/>
    </source>
</evidence>
<evidence type="ECO:0000259" key="1">
    <source>
        <dbReference type="Pfam" id="PF04825"/>
    </source>
</evidence>
<dbReference type="InterPro" id="IPR006910">
    <property type="entry name" value="Rad21_Rec8_N"/>
</dbReference>
<dbReference type="Pfam" id="PF04825">
    <property type="entry name" value="Rad21_Rec8_N"/>
    <property type="match status" value="1"/>
</dbReference>
<gene>
    <name evidence="2" type="ORF">PAPOLLO_LOCUS2387</name>
</gene>
<proteinExistence type="predicted"/>
<keyword evidence="3" id="KW-1185">Reference proteome</keyword>
<sequence length="153" mass="17210">MSYPIDYLKQGGRFYLCWLADTCPLRFTTISRRQLYSQDIRKICDDLLEVTTNESSDPAARFSLRLSSQLLRGLAVQAAHFDQDITSVSINAVNTRHLKEAVKRLKPRSSSGPDGILGFLAKDCIAVLEGPLLHLYNLSVTNASGYHHTRWIV</sequence>
<protein>
    <submittedName>
        <fullName evidence="2">(apollo) hypothetical protein</fullName>
    </submittedName>
</protein>
<feature type="domain" description="Rad21/Rec8-like protein N-terminal" evidence="1">
    <location>
        <begin position="1"/>
        <end position="75"/>
    </location>
</feature>
<evidence type="ECO:0000313" key="2">
    <source>
        <dbReference type="EMBL" id="CAG4942238.1"/>
    </source>
</evidence>
<organism evidence="2 3">
    <name type="scientific">Parnassius apollo</name>
    <name type="common">Apollo butterfly</name>
    <name type="synonym">Papilio apollo</name>
    <dbReference type="NCBI Taxonomy" id="110799"/>
    <lineage>
        <taxon>Eukaryota</taxon>
        <taxon>Metazoa</taxon>
        <taxon>Ecdysozoa</taxon>
        <taxon>Arthropoda</taxon>
        <taxon>Hexapoda</taxon>
        <taxon>Insecta</taxon>
        <taxon>Pterygota</taxon>
        <taxon>Neoptera</taxon>
        <taxon>Endopterygota</taxon>
        <taxon>Lepidoptera</taxon>
        <taxon>Glossata</taxon>
        <taxon>Ditrysia</taxon>
        <taxon>Papilionoidea</taxon>
        <taxon>Papilionidae</taxon>
        <taxon>Parnassiinae</taxon>
        <taxon>Parnassini</taxon>
        <taxon>Parnassius</taxon>
        <taxon>Parnassius</taxon>
    </lineage>
</organism>
<dbReference type="OrthoDB" id="10071381at2759"/>